<feature type="transmembrane region" description="Helical" evidence="2">
    <location>
        <begin position="42"/>
        <end position="64"/>
    </location>
</feature>
<reference evidence="3 4" key="1">
    <citation type="submission" date="2016-10" db="EMBL/GenBank/DDBJ databases">
        <title>Comparative genomics uncovers the prolific and rare metabolic potential of the cyanobacterial genus Moorea.</title>
        <authorList>
            <person name="Leao T."/>
            <person name="Castelao G."/>
            <person name="Korobeynikov A."/>
            <person name="Monroe E.A."/>
            <person name="Podell S."/>
            <person name="Glukhov E."/>
            <person name="Allen E."/>
            <person name="Gerwick W.H."/>
            <person name="Gerwick L."/>
        </authorList>
    </citation>
    <scope>NUCLEOTIDE SEQUENCE [LARGE SCALE GENOMIC DNA]</scope>
    <source>
        <strain evidence="3 4">PNG5-198</strain>
    </source>
</reference>
<dbReference type="SUPFAM" id="SSF82693">
    <property type="entry name" value="Multidrug efflux transporter AcrB pore domain, PN1, PN2, PC1 and PC2 subdomains"/>
    <property type="match status" value="2"/>
</dbReference>
<feature type="transmembrane region" description="Helical" evidence="2">
    <location>
        <begin position="474"/>
        <end position="496"/>
    </location>
</feature>
<organism evidence="3 4">
    <name type="scientific">Moorena bouillonii PNG</name>
    <dbReference type="NCBI Taxonomy" id="568701"/>
    <lineage>
        <taxon>Bacteria</taxon>
        <taxon>Bacillati</taxon>
        <taxon>Cyanobacteriota</taxon>
        <taxon>Cyanophyceae</taxon>
        <taxon>Coleofasciculales</taxon>
        <taxon>Coleofasciculaceae</taxon>
        <taxon>Moorena</taxon>
    </lineage>
</organism>
<feature type="transmembrane region" description="Helical" evidence="2">
    <location>
        <begin position="377"/>
        <end position="396"/>
    </location>
</feature>
<feature type="transmembrane region" description="Helical" evidence="2">
    <location>
        <begin position="403"/>
        <end position="423"/>
    </location>
</feature>
<dbReference type="Pfam" id="PF00873">
    <property type="entry name" value="ACR_tran"/>
    <property type="match status" value="1"/>
</dbReference>
<feature type="transmembrane region" description="Helical" evidence="2">
    <location>
        <begin position="502"/>
        <end position="524"/>
    </location>
</feature>
<proteinExistence type="predicted"/>
<dbReference type="EMBL" id="MKZS01000001">
    <property type="protein sequence ID" value="OLT59496.1"/>
    <property type="molecule type" value="Genomic_DNA"/>
</dbReference>
<dbReference type="AlphaFoldDB" id="A0A1U7N0M6"/>
<dbReference type="Gene3D" id="3.30.70.1320">
    <property type="entry name" value="Multidrug efflux transporter AcrB pore domain like"/>
    <property type="match status" value="1"/>
</dbReference>
<comment type="caution">
    <text evidence="3">The sequence shown here is derived from an EMBL/GenBank/DDBJ whole genome shotgun (WGS) entry which is preliminary data.</text>
</comment>
<dbReference type="SUPFAM" id="SSF82714">
    <property type="entry name" value="Multidrug efflux transporter AcrB TolC docking domain, DN and DC subdomains"/>
    <property type="match status" value="1"/>
</dbReference>
<feature type="compositionally biased region" description="Basic and acidic residues" evidence="1">
    <location>
        <begin position="14"/>
        <end position="28"/>
    </location>
</feature>
<dbReference type="InterPro" id="IPR001036">
    <property type="entry name" value="Acrflvin-R"/>
</dbReference>
<feature type="region of interest" description="Disordered" evidence="1">
    <location>
        <begin position="1"/>
        <end position="28"/>
    </location>
</feature>
<evidence type="ECO:0000313" key="4">
    <source>
        <dbReference type="Proteomes" id="UP000186657"/>
    </source>
</evidence>
<dbReference type="PANTHER" id="PTHR32063:SF24">
    <property type="entry name" value="CATION EFFLUX SYSTEM (ACRB_ACRD_ACRF FAMILY)"/>
    <property type="match status" value="1"/>
</dbReference>
<dbReference type="InterPro" id="IPR027463">
    <property type="entry name" value="AcrB_DN_DC_subdom"/>
</dbReference>
<dbReference type="Gene3D" id="3.30.70.1430">
    <property type="entry name" value="Multidrug efflux transporter AcrB pore domain"/>
    <property type="match status" value="2"/>
</dbReference>
<feature type="transmembrane region" description="Helical" evidence="2">
    <location>
        <begin position="429"/>
        <end position="448"/>
    </location>
</feature>
<evidence type="ECO:0000256" key="1">
    <source>
        <dbReference type="SAM" id="MobiDB-lite"/>
    </source>
</evidence>
<dbReference type="PRINTS" id="PR00702">
    <property type="entry name" value="ACRIFLAVINRP"/>
</dbReference>
<keyword evidence="2" id="KW-0472">Membrane</keyword>
<keyword evidence="4" id="KW-1185">Reference proteome</keyword>
<name>A0A1U7N0M6_9CYAN</name>
<feature type="compositionally biased region" description="Polar residues" evidence="1">
    <location>
        <begin position="1"/>
        <end position="10"/>
    </location>
</feature>
<feature type="transmembrane region" description="Helical" evidence="2">
    <location>
        <begin position="919"/>
        <end position="938"/>
    </location>
</feature>
<dbReference type="PANTHER" id="PTHR32063">
    <property type="match status" value="1"/>
</dbReference>
<feature type="transmembrane region" description="Helical" evidence="2">
    <location>
        <begin position="973"/>
        <end position="996"/>
    </location>
</feature>
<dbReference type="Proteomes" id="UP000186657">
    <property type="component" value="Unassembled WGS sequence"/>
</dbReference>
<dbReference type="Gene3D" id="1.20.1640.10">
    <property type="entry name" value="Multidrug efflux transporter AcrB transmembrane domain"/>
    <property type="match status" value="2"/>
</dbReference>
<accession>A0A1U7N0M6</accession>
<keyword evidence="2" id="KW-0812">Transmembrane</keyword>
<evidence type="ECO:0000313" key="3">
    <source>
        <dbReference type="EMBL" id="OLT59496.1"/>
    </source>
</evidence>
<gene>
    <name evidence="3" type="ORF">BJP37_11100</name>
</gene>
<feature type="transmembrane region" description="Helical" evidence="2">
    <location>
        <begin position="1017"/>
        <end position="1035"/>
    </location>
</feature>
<dbReference type="Gene3D" id="3.30.70.1440">
    <property type="entry name" value="Multidrug efflux transporter AcrB pore domain"/>
    <property type="match status" value="1"/>
</dbReference>
<evidence type="ECO:0000256" key="2">
    <source>
        <dbReference type="SAM" id="Phobius"/>
    </source>
</evidence>
<feature type="transmembrane region" description="Helical" evidence="2">
    <location>
        <begin position="569"/>
        <end position="590"/>
    </location>
</feature>
<protein>
    <submittedName>
        <fullName evidence="3">Acriflavin resistance protein</fullName>
    </submittedName>
</protein>
<dbReference type="SUPFAM" id="SSF82866">
    <property type="entry name" value="Multidrug efflux transporter AcrB transmembrane domain"/>
    <property type="match status" value="2"/>
</dbReference>
<dbReference type="RefSeq" id="WP_075898917.1">
    <property type="nucleotide sequence ID" value="NZ_MKZS01000001.1"/>
</dbReference>
<dbReference type="GO" id="GO:0042910">
    <property type="term" value="F:xenobiotic transmembrane transporter activity"/>
    <property type="evidence" value="ECO:0007669"/>
    <property type="project" value="TreeGrafter"/>
</dbReference>
<keyword evidence="2" id="KW-1133">Transmembrane helix</keyword>
<dbReference type="Gene3D" id="3.30.2090.10">
    <property type="entry name" value="Multidrug efflux transporter AcrB TolC docking domain, DN and DC subdomains"/>
    <property type="match status" value="2"/>
</dbReference>
<feature type="transmembrane region" description="Helical" evidence="2">
    <location>
        <begin position="1041"/>
        <end position="1068"/>
    </location>
</feature>
<dbReference type="GO" id="GO:0005886">
    <property type="term" value="C:plasma membrane"/>
    <property type="evidence" value="ECO:0007669"/>
    <property type="project" value="TreeGrafter"/>
</dbReference>
<sequence length="1075" mass="118417">MSSKLVSSNPKPEGLQDKIHHNGHNGHDVPDVNRASGLAKFFFLKTVFGILLIVLLTLGGLMGYQSMVKEADPDVEIPMAIVTTSWPGADPETIETQVTDKIEKELKSLKGLKKVESASFNGFSQISVEFQANANVQESMALLRQKVDDAEPEINSEANQPNIEQISAQDVPIFSIALYGNLDPAVFSRAAEDIQERLEKVSGVREVNVAGQRKEVINVQLIPSRMITLGISPTTVSDRLRVANQDMPWDQIENEQIGAQVRLYGRFRTLEDLRSLPITRLGGSYGRVVRLDEVALVRRDLEREKTRAFISWRGSEFEPTVSMDVVKVPGSDSINVIEKTLEELESLKQDLNVWPFGMDYRITYRQDEQIHDEQNNLISNVIQAVVGVFIILFIALTWREAIIAGLSIPLTFLGAIFLLWLGGYTLNNMILYGMVIALGLLVDVFILMMEGMHDGLFVEGLTFNQAALKTVRTYAAPAFSGQMTTILAMAPLLVISGTMGKFIRLMPITAIICLLLSYAIALLIDIPLSRFVLGNVKGQIQKTRIDKLTESASEWFKNWSLKFTVRNRAIAGAWIVGTVVLFMTSLVAVAQLPGTLFPDADTRPISINVELPPTATLAKSQQVADDLGEILRSKDYFESVTKLVGQKSALVAESGLKPTQDNYLLGFSALFTKKNERDQFSYDYIDDLRTELNQAIRNYPGASLVINVPGTGEGGDPIAIELKGNDMNTLRQISGEVQLALRQIDGTEDVRDGLGDLRNDIKLRPKREAMDFYGITENDLALQGRYIMTDNEITDSAIRAGKDDLEIRLSTAWPSRNGAVGGPTRRDELRMIQLFSSDHGAISGEAILDIEQSMAPLSITHTDTERTVTVYSKAKGRTSGEILAELQPKLEQMKKTWSPGYDYKFGGEAATQSETFGSAVNMSYVSLFLVFSVLVLQFGSFTQPFIIMLSIPFALIGTFSGFSLLGIPLSFPAIIGIISLVGIVVNDSIVIVETMNNHRSSGMKVRQAAAHGASDRLRPVLTTSITTMVGLIPLALSDPIWFPLCMAIIFGLCASTLSALLVIPCLYLQLTPNKR</sequence>